<feature type="region of interest" description="Disordered" evidence="6">
    <location>
        <begin position="819"/>
        <end position="838"/>
    </location>
</feature>
<dbReference type="GeneTree" id="ENSGT00940000162367"/>
<keyword evidence="9" id="KW-1185">Reference proteome</keyword>
<evidence type="ECO:0000259" key="7">
    <source>
        <dbReference type="PROSITE" id="PS50157"/>
    </source>
</evidence>
<feature type="domain" description="C2H2-type" evidence="7">
    <location>
        <begin position="2378"/>
        <end position="2405"/>
    </location>
</feature>
<feature type="compositionally biased region" description="Basic and acidic residues" evidence="6">
    <location>
        <begin position="2517"/>
        <end position="2527"/>
    </location>
</feature>
<dbReference type="FunFam" id="3.30.160.60:FF:002343">
    <property type="entry name" value="Zinc finger protein 33A"/>
    <property type="match status" value="2"/>
</dbReference>
<dbReference type="Gene3D" id="3.30.160.60">
    <property type="entry name" value="Classic Zinc Finger"/>
    <property type="match status" value="8"/>
</dbReference>
<accession>A0A674B5F5</accession>
<organism evidence="8 9">
    <name type="scientific">Salmo trutta</name>
    <name type="common">Brown trout</name>
    <dbReference type="NCBI Taxonomy" id="8032"/>
    <lineage>
        <taxon>Eukaryota</taxon>
        <taxon>Metazoa</taxon>
        <taxon>Chordata</taxon>
        <taxon>Craniata</taxon>
        <taxon>Vertebrata</taxon>
        <taxon>Euteleostomi</taxon>
        <taxon>Actinopterygii</taxon>
        <taxon>Neopterygii</taxon>
        <taxon>Teleostei</taxon>
        <taxon>Protacanthopterygii</taxon>
        <taxon>Salmoniformes</taxon>
        <taxon>Salmonidae</taxon>
        <taxon>Salmoninae</taxon>
        <taxon>Salmo</taxon>
    </lineage>
</organism>
<dbReference type="PANTHER" id="PTHR24379">
    <property type="entry name" value="KRAB AND ZINC FINGER DOMAIN-CONTAINING"/>
    <property type="match status" value="1"/>
</dbReference>
<feature type="region of interest" description="Disordered" evidence="6">
    <location>
        <begin position="2210"/>
        <end position="2264"/>
    </location>
</feature>
<reference evidence="8" key="1">
    <citation type="submission" date="2025-08" db="UniProtKB">
        <authorList>
            <consortium name="Ensembl"/>
        </authorList>
    </citation>
    <scope>IDENTIFICATION</scope>
</reference>
<feature type="compositionally biased region" description="Basic residues" evidence="6">
    <location>
        <begin position="912"/>
        <end position="926"/>
    </location>
</feature>
<evidence type="ECO:0000256" key="3">
    <source>
        <dbReference type="ARBA" id="ARBA00022771"/>
    </source>
</evidence>
<feature type="region of interest" description="Disordered" evidence="6">
    <location>
        <begin position="1296"/>
        <end position="1333"/>
    </location>
</feature>
<keyword evidence="2" id="KW-0677">Repeat</keyword>
<feature type="region of interest" description="Disordered" evidence="6">
    <location>
        <begin position="681"/>
        <end position="720"/>
    </location>
</feature>
<feature type="compositionally biased region" description="Low complexity" evidence="6">
    <location>
        <begin position="2544"/>
        <end position="2564"/>
    </location>
</feature>
<feature type="compositionally biased region" description="Basic and acidic residues" evidence="6">
    <location>
        <begin position="53"/>
        <end position="87"/>
    </location>
</feature>
<dbReference type="GeneID" id="115183051"/>
<evidence type="ECO:0000313" key="8">
    <source>
        <dbReference type="Ensembl" id="ENSSTUP00000066272.1"/>
    </source>
</evidence>
<dbReference type="PROSITE" id="PS00028">
    <property type="entry name" value="ZINC_FINGER_C2H2_1"/>
    <property type="match status" value="12"/>
</dbReference>
<feature type="domain" description="C2H2-type" evidence="7">
    <location>
        <begin position="195"/>
        <end position="222"/>
    </location>
</feature>
<gene>
    <name evidence="8" type="primary">LOC115183051</name>
</gene>
<dbReference type="GO" id="GO:0008270">
    <property type="term" value="F:zinc ion binding"/>
    <property type="evidence" value="ECO:0007669"/>
    <property type="project" value="UniProtKB-KW"/>
</dbReference>
<feature type="compositionally biased region" description="Basic residues" evidence="6">
    <location>
        <begin position="1002"/>
        <end position="1013"/>
    </location>
</feature>
<name>A0A674B5F5_SALTR</name>
<feature type="compositionally biased region" description="Basic residues" evidence="6">
    <location>
        <begin position="821"/>
        <end position="834"/>
    </location>
</feature>
<proteinExistence type="predicted"/>
<feature type="region of interest" description="Disordered" evidence="6">
    <location>
        <begin position="1389"/>
        <end position="1409"/>
    </location>
</feature>
<dbReference type="GO" id="GO:0000977">
    <property type="term" value="F:RNA polymerase II transcription regulatory region sequence-specific DNA binding"/>
    <property type="evidence" value="ECO:0007669"/>
    <property type="project" value="TreeGrafter"/>
</dbReference>
<dbReference type="SMART" id="SM00355">
    <property type="entry name" value="ZnF_C2H2"/>
    <property type="match status" value="15"/>
</dbReference>
<dbReference type="GO" id="GO:0000981">
    <property type="term" value="F:DNA-binding transcription factor activity, RNA polymerase II-specific"/>
    <property type="evidence" value="ECO:0007669"/>
    <property type="project" value="TreeGrafter"/>
</dbReference>
<feature type="region of interest" description="Disordered" evidence="6">
    <location>
        <begin position="875"/>
        <end position="942"/>
    </location>
</feature>
<protein>
    <submittedName>
        <fullName evidence="8">Uncharacterized LOC115183051</fullName>
    </submittedName>
</protein>
<dbReference type="OMA" id="QEHMASM"/>
<keyword evidence="1" id="KW-0479">Metal-binding</keyword>
<reference evidence="8" key="2">
    <citation type="submission" date="2025-09" db="UniProtKB">
        <authorList>
            <consortium name="Ensembl"/>
        </authorList>
    </citation>
    <scope>IDENTIFICATION</scope>
</reference>
<dbReference type="PROSITE" id="PS50157">
    <property type="entry name" value="ZINC_FINGER_C2H2_2"/>
    <property type="match status" value="12"/>
</dbReference>
<dbReference type="SMART" id="SM00384">
    <property type="entry name" value="AT_hook"/>
    <property type="match status" value="3"/>
</dbReference>
<sequence length="2703" mass="299974">MEEPPVVEAGTKLVMERLTQPVETVEQAVEIEEQPIVTESAAPEEWELGQPEDTQKETHVDDVAAGDRKNIPPKKNRMEPLKMDMSRPPKMVTPLTSSQISLQCLECHIIFSDHKSKERHLKQSHPAEYEQCMLGDALFACYVCDRHFTNSSDLMLHQRAHTEKTPFKCPICGDAFSRSSELTLHKKLHFGLYGYTCSDCGKPCKTLTLLKYHRRTHTGERPYVCKECGKRFSMSKALQKHALAHSPEGGGGITPLTKAQLKKNSGTAVVKLSCSMCKATFKTAKTRLHHMKHKHNLCVTAPSSSITLAGQQVKPGQPIITQAPMGQPTFLQMEPLGPLQQVDNIDTEQIRKLIESLGNVRKVNQVVILGQVLPHGQTLALQRLQGKREHLQFHFTQPQFIELNKSGGGETKSMGLEQAKPQCESLEPIITLEPVISYGQMETPLLSHTQEVTYAEHAGLKQTHEGEMIPQQLLGQTGQTVEEVNTMIQTVSVEQVFCHSETVELRETTEQSQTVVLEVTPSLIPTLELEQTQTDQHGLMSDSSLPTFLFDQNSGQNLVVQEGNKSVPSLIPTVELKLMPLKTDQQEELSTSSLVPTVKFAQTPPGQTSHVGEMATQMETLQLDQVYSSIGQTQQMGIGQRRSVEKPLLENTENEQQHILENPCEGKKQTSQEQLQTLIDKSASNNALNSREIQPRTQTSEIFPPPSETKKAPQSSQLPVHLMSVQEFVKVRKRKQPKNSIMQGNMQQQTVELKGEPAKRPRATKAHLVVTFGPKEKPKNQNKLPQPSKLLQKGDQIQEMNQMRVSTLPDKKLPLKVGKEKKVKKKNNISKSKIKSPSILCDPHVQQVLQVDEQVHQVNPRKKKVKKQNYVISETYSEQSSAEPISEQEVIAPPKPKKKKQQKIQQEDQPKKTKGQKLSKTGRKTNKPTVEASPISEHMPDPEIKQQSLLLLKGHKQPQLKVYKLDASKAPQGQTDLHQDTHPIHKKKGPKSKQLKMLAAGGKRRVGRPKKNHTALSMLTPLKTTSHSSDTSPTNPKTSRKRKAQKVETEGIISGSHSRRALECKDCGERFSDVSSLQEHKAALHAVESPGLTYTNGNIFEGVSGSDLGQPPLKVTEEVIENSLSQNTFGMQVASDWDMAVEMRGIGLGERGERVSFPALNPSPSLPLVAALVEGGQKEREKSMDKTSEGMESFSHMAPNSTLSYSPPQVQFPYLATSDKVKPLLSENLSPPHLTPIAPLHSCHQTADTKSENQGNMNDTADALIPTVSGFEHLGPIEDEIKEELLLEVDLVTVGDGDQNEGEHQSSPHKDSSPNEGSSLHENSTHENNSTHALSAHAQIENVNRTVTTQNVQTESCPSDPLEIKQEEEEIMVQRREVEKRGVGRKNYTRGRRRGVGRGRRGSATRKSLEGEGMREIELEKEIDQCQVVYQLYSLNNDTEIKDEADVTTLHPGQSSPISLQTEIRSISEQNMLTAPCPSGSCISPLEEDPEDQVVFELESVTTSVVEVLKTEDGMVMKGIAGDQDDRDTGQSPGIILERFLTSRQREAAEGENGVVLMADLRGQEVKVEENISDLVPVPHTSHARHTVQQRGVRMYLVKQENNLVLNDPQVSQGQSQLNVEQSSTRQCIFYPVKEERELLEEPSQSEQGVPALVVPGEAKLNHPVETLSITNPAVEEYEVNRRAEKLGSEINEYGEGDLDFEQQDTEELVDFLLQNSDEVESEVVECSDPQPDPEAVVMACYHDSQNHASLHSNYIPNNLPTTESQAHSGSMGGSQTGTGYRKPIDYFSKYFGWDAWAEIARCTNKVSHLSNAVTAKEVAEFVGIHIAMGTLKFPSLKLYWQDFTRVPLVANTMSASRFSQLSCKLQLASPTPAGDPTDTQEAGHSGNPDGPKEGDSTRNPLRALHTPANPTVGTTRGELDGSIHTLTRGHSQIQALSSKSVFAKSTTQTSTVPHRIWQRCGDIPSSQDCFSFKTDPLWRVRPLMDHVRAGCLILRREGDHGVDQYPLPLTCRAVNNKRPSLHSTVLVRSDGLILDFNLSLDLSNKEATVEKMVPRDGMVYLCKQELSTPAMLEHLLGSGVHGAGKVGGAKGQMGDEFVSSDGRLMLHRYHLGFILSTVGKAQQNMASLVDSFEKAQKAASLNRDLLNLYHSPLSASAPTSWPQAVLWYLTDLALVNSWMQYRQDHVPLPEPLNLMAFRLEVSKALILSSGSDTQDSAPPHPPPQKLHSLGTAPDPGLLQDSPLPDVATRYDGSGHWPEQLGEGEDGRCRFGGCERISRDIQSPTMDSDILNIEEIVMGKGPPDPPAELTTEKPAEPYKPISSFKAPPPPTIQPYQHENLQCFQCFITFCNSKAKERHMKKSHREEYKQQLQQGDTLFTCYVCDRTFPSSEELTQHQGSHNKEDKPFKCPHCQESFRTFSELTTHRRQVCPERQFVCKDCSETFRSPALLRTHRLAQHPRPEAEVDEPDDPTKTHRCGKCNRGFETESELIMHQENHAGDQHCNGSASPAKKRGRPFKAEDATVGEKKGKRRKKKEEGTEEAETGNNAEEAAAAPAETKGKAAAAGGGRRGRPKAAAGEEAREDDSEAPAEEKKPKVAPTPPKQHPCPECELTFPALAQLRAHKKEKHTPRKAHPCEECEESFARPEQLEAHKNRAHTKGRYACPTCGKSFGRESNLKGHQQSSHPEEEEEEEKQEAAGRSKR</sequence>
<evidence type="ECO:0000256" key="2">
    <source>
        <dbReference type="ARBA" id="ARBA00022737"/>
    </source>
</evidence>
<dbReference type="InterPro" id="IPR029526">
    <property type="entry name" value="PGBD"/>
</dbReference>
<dbReference type="InParanoid" id="A0A674B5F5"/>
<feature type="region of interest" description="Disordered" evidence="6">
    <location>
        <begin position="1868"/>
        <end position="1918"/>
    </location>
</feature>
<feature type="domain" description="C2H2-type" evidence="7">
    <location>
        <begin position="1062"/>
        <end position="1090"/>
    </location>
</feature>
<feature type="compositionally biased region" description="Polar residues" evidence="6">
    <location>
        <begin position="1014"/>
        <end position="1037"/>
    </location>
</feature>
<feature type="region of interest" description="Disordered" evidence="6">
    <location>
        <begin position="2452"/>
        <end position="2480"/>
    </location>
</feature>
<dbReference type="Proteomes" id="UP000472277">
    <property type="component" value="Chromosome 3"/>
</dbReference>
<dbReference type="InterPro" id="IPR036236">
    <property type="entry name" value="Znf_C2H2_sf"/>
</dbReference>
<feature type="region of interest" description="Disordered" evidence="6">
    <location>
        <begin position="2650"/>
        <end position="2703"/>
    </location>
</feature>
<evidence type="ECO:0000256" key="4">
    <source>
        <dbReference type="ARBA" id="ARBA00022833"/>
    </source>
</evidence>
<dbReference type="PANTHER" id="PTHR24379:SF127">
    <property type="entry name" value="BLOODY FINGERS-RELATED"/>
    <property type="match status" value="1"/>
</dbReference>
<feature type="domain" description="C2H2-type" evidence="7">
    <location>
        <begin position="223"/>
        <end position="250"/>
    </location>
</feature>
<dbReference type="Pfam" id="PF13912">
    <property type="entry name" value="zf-C2H2_6"/>
    <property type="match status" value="1"/>
</dbReference>
<keyword evidence="4" id="KW-0862">Zinc</keyword>
<feature type="compositionally biased region" description="Basic and acidic residues" evidence="6">
    <location>
        <begin position="1301"/>
        <end position="1313"/>
    </location>
</feature>
<feature type="domain" description="C2H2-type" evidence="7">
    <location>
        <begin position="2435"/>
        <end position="2463"/>
    </location>
</feature>
<feature type="domain" description="C2H2-type" evidence="7">
    <location>
        <begin position="2475"/>
        <end position="2502"/>
    </location>
</feature>
<feature type="region of interest" description="Disordered" evidence="6">
    <location>
        <begin position="2497"/>
        <end position="2610"/>
    </location>
</feature>
<evidence type="ECO:0000256" key="5">
    <source>
        <dbReference type="PROSITE-ProRule" id="PRU00042"/>
    </source>
</evidence>
<dbReference type="InterPro" id="IPR017956">
    <property type="entry name" value="AT_hook_DNA-bd_motif"/>
</dbReference>
<evidence type="ECO:0000256" key="1">
    <source>
        <dbReference type="ARBA" id="ARBA00022723"/>
    </source>
</evidence>
<feature type="region of interest" description="Disordered" evidence="6">
    <location>
        <begin position="29"/>
        <end position="87"/>
    </location>
</feature>
<feature type="compositionally biased region" description="Basic residues" evidence="6">
    <location>
        <begin position="984"/>
        <end position="994"/>
    </location>
</feature>
<dbReference type="Pfam" id="PF13843">
    <property type="entry name" value="DDE_Tnp_1_7"/>
    <property type="match status" value="1"/>
</dbReference>
<keyword evidence="3 5" id="KW-0863">Zinc-finger</keyword>
<evidence type="ECO:0000313" key="9">
    <source>
        <dbReference type="Proteomes" id="UP000472277"/>
    </source>
</evidence>
<feature type="region of interest" description="Disordered" evidence="6">
    <location>
        <begin position="970"/>
        <end position="1054"/>
    </location>
</feature>
<feature type="compositionally biased region" description="Polar residues" evidence="6">
    <location>
        <begin position="681"/>
        <end position="701"/>
    </location>
</feature>
<dbReference type="Pfam" id="PF00096">
    <property type="entry name" value="zf-C2H2"/>
    <property type="match status" value="9"/>
</dbReference>
<feature type="domain" description="C2H2-type" evidence="7">
    <location>
        <begin position="2634"/>
        <end position="2662"/>
    </location>
</feature>
<dbReference type="InterPro" id="IPR013087">
    <property type="entry name" value="Znf_C2H2_type"/>
</dbReference>
<feature type="region of interest" description="Disordered" evidence="6">
    <location>
        <begin position="2622"/>
        <end position="2641"/>
    </location>
</feature>
<feature type="domain" description="C2H2-type" evidence="7">
    <location>
        <begin position="2407"/>
        <end position="2434"/>
    </location>
</feature>
<feature type="domain" description="C2H2-type" evidence="7">
    <location>
        <begin position="2662"/>
        <end position="2690"/>
    </location>
</feature>
<dbReference type="SUPFAM" id="SSF57667">
    <property type="entry name" value="beta-beta-alpha zinc fingers"/>
    <property type="match status" value="6"/>
</dbReference>
<feature type="compositionally biased region" description="Basic residues" evidence="6">
    <location>
        <begin position="1389"/>
        <end position="1404"/>
    </location>
</feature>
<dbReference type="GO" id="GO:0005634">
    <property type="term" value="C:nucleus"/>
    <property type="evidence" value="ECO:0007669"/>
    <property type="project" value="TreeGrafter"/>
</dbReference>
<dbReference type="Ensembl" id="ENSSTUT00000070272.1">
    <property type="protein sequence ID" value="ENSSTUP00000066272.1"/>
    <property type="gene ID" value="ENSSTUG00000029007.1"/>
</dbReference>
<feature type="compositionally biased region" description="Polar residues" evidence="6">
    <location>
        <begin position="1314"/>
        <end position="1333"/>
    </location>
</feature>
<feature type="domain" description="C2H2-type" evidence="7">
    <location>
        <begin position="2605"/>
        <end position="2633"/>
    </location>
</feature>
<feature type="compositionally biased region" description="Basic residues" evidence="6">
    <location>
        <begin position="2622"/>
        <end position="2633"/>
    </location>
</feature>
<evidence type="ECO:0000256" key="6">
    <source>
        <dbReference type="SAM" id="MobiDB-lite"/>
    </source>
</evidence>
<feature type="domain" description="C2H2-type" evidence="7">
    <location>
        <begin position="167"/>
        <end position="194"/>
    </location>
</feature>
<feature type="domain" description="C2H2-type" evidence="7">
    <location>
        <begin position="139"/>
        <end position="166"/>
    </location>
</feature>
<dbReference type="RefSeq" id="XP_029600276.1">
    <property type="nucleotide sequence ID" value="XM_029744416.1"/>
</dbReference>